<evidence type="ECO:0000313" key="5">
    <source>
        <dbReference type="EMBL" id="KAF4634858.1"/>
    </source>
</evidence>
<feature type="repeat" description="ANK" evidence="3">
    <location>
        <begin position="1569"/>
        <end position="1616"/>
    </location>
</feature>
<dbReference type="InterPro" id="IPR002110">
    <property type="entry name" value="Ankyrin_rpt"/>
</dbReference>
<dbReference type="PROSITE" id="PS50297">
    <property type="entry name" value="ANK_REP_REGION"/>
    <property type="match status" value="5"/>
</dbReference>
<evidence type="ECO:0000313" key="6">
    <source>
        <dbReference type="Proteomes" id="UP000566819"/>
    </source>
</evidence>
<comment type="caution">
    <text evidence="5">The sequence shown here is derived from an EMBL/GenBank/DDBJ whole genome shotgun (WGS) entry which is preliminary data.</text>
</comment>
<dbReference type="Gene3D" id="3.40.50.300">
    <property type="entry name" value="P-loop containing nucleotide triphosphate hydrolases"/>
    <property type="match status" value="1"/>
</dbReference>
<proteinExistence type="predicted"/>
<sequence length="2089" mass="233362">MSPSESDEFELIDRLEAGLSSKELAEIQAWLQPTDYEVQSSEFHRHLSSKTPGTGLWICETSKYQQWQKSANHGSLWIKGVPGAGKSVTAASIIEDLQNTTDTPVLYFFFRYIISANRRPRSLIRDFLAQLLPHSTRLQAALQPLLGIELENFSDEILWEHLLTCLSSVEKAYCVVDALDEMELLPSDRILDRFNNLATFRPNSVKLLMTSRPKQYLQSSLRDASIVHISLEDDLVGKDISLFISYRLKSLLPNDDQQGFRKSLAAKISERSSGLFLYARLLLDQIVPSLESTQTELEKLVNDLPVGLEEMYNSMLIQQAESLKIDNKIQVFLLELATHASRALRLNELASALASTFPPSMILGVPKFIAKSACAPLLEVLEDETVQRSTIDISEYTSQFPVLDPDQVHRRLSVICLDYLKSGGLRVEKAVVPQKRGDDSASIDLLTSLDNYDKEADKYDYQEAKLRYPFLEYAVGNWAFHASKYNFKDNDFFQSVASFLDPSSLDFRKWMELEWTRGKSSEFQAPTPLHITAFSSLTTYAKRLLEEGNSVDARDSEDRTPLHWACSRGHISMASLLLQNGAFTDAKDCRGVKPIHEAATKNHASIVGILLKAGVDPLTPKTQENVKRRLLCGEVSTKGETAVEYAYLQGHTETIMVMLPFITLETLEEMFCQCCRYGKFEAARAVLDTTSLSPNSTSSGATALYLACYAKSVPIVELLLAKGADVHRTSEWRITNRNACGSRFRQEPVSTCIHAVFEHQKGQNSTNNTACQQIIRLLLDADADIEMKDADGDTPLIDLVAKRESPDIVIVKGLLQAGANVLAIDMDGDSVLHRYLMASPNIQILKLLFEYGARADAVGSGGDTIMHAALKSSYKIATSGDVGDFVKLLLEMGARCDVTNTDGFTAVEVAACTFSCNLETFTLLLEACSDANVLKRCIWKITERDTTDETVKFIRALQARGVSLEDRDDEGRTVLLTRVGDDALFKAFVECGADFKAIDSSGKGVLHHYIPTFHHNVAGESLRGLEELINMGLDPTQFRQVDNQENNLLHVLAKVYAGKDAKRIDDMIVQKLLDYGISPNSKNNQGMTPLHVLLENWDSRSITNAVDKRLDERFHEYSEMPWLKIFQRNQESFDINSQDADGLTIFHLAALRSETRMFYLLEQGADPTILTKKGRNALHLACRARQSNVVGYLCQTNKMIINQRDSYGRTPLHDACTSGQPESVHYLLKAGADITIVDNNKRTPLHACAEFSDEQRIWTLLARQNEASGHLLQDRFRPVHKISHSWEPWYAATGTRGTRRGPKELDNPSIGLTVKALLLAKSDPMALDSFGRTPLDLAIEYGCPEMVRALQFSADLVQKNRKTEPEDRRMETVMALKSQSLSKMGLQESSLQQILENPLTYLPLLTFEDVDWMARNGGNITGVDETKSPLPFRQSLLYIAASNGFTELVESFGFLACVNDDPKIVLTRINELSSDSEYNPEIEYLAPTLHTACGRELPNMEMIEVLVDKCSVDINAHALVKPNPWTKVKESFEGGTALHVLSEAHYFWQLNAIKYLLQKGANADTTNEKGETPLHIACSGTSYADMNCSNRYYGLWRIECVKLLLDAGADPNILDSDGLSCLHKASSSPQIMRILLENGADVTAGKFSPIFSAIQIQCLEILTILLDAGVSPNSIDHSTGSEDFQLNYRVEGKARSALFRASFAKLQNQQAEDPTAMVKLLIERGADVYALLDDKETLVHYVFEHAEYEIVCAFLECAPKIDFNTRDHLGRTVFLAACEWIECLPGYRHRRWYPKKTAAFLRILPFIADPLAPDNEGRNALHLLLDNPDMEEDAIIQFLAHDAAKNLLHQKDGSGFTPLNCALRLLRPAAVEVLLKMGTDLLSPDPTGATALHRIAAQCINVRGSSRRLWFGQDHEPEFYTGVLALWKKFLSLGGSINVRDNAGSPPLFSYISSKQNGDRRAPEGTFCHLDNFPAYFSEEVAKDVDFQAKNENGENALYVIARREKTRGTKPRHDKELYHFFMGKGLDPLEEDGRGRSSLDVAAACEQKGILELFQRSLEGGEPSEVIETTKLERSMFYKGGFLGKNFV</sequence>
<accession>A0A8H4W5D0</accession>
<dbReference type="OrthoDB" id="21416at2759"/>
<evidence type="ECO:0000256" key="3">
    <source>
        <dbReference type="PROSITE-ProRule" id="PRU00023"/>
    </source>
</evidence>
<evidence type="ECO:0000259" key="4">
    <source>
        <dbReference type="Pfam" id="PF24883"/>
    </source>
</evidence>
<feature type="domain" description="Nephrocystin 3-like N-terminal" evidence="4">
    <location>
        <begin position="53"/>
        <end position="212"/>
    </location>
</feature>
<dbReference type="SUPFAM" id="SSF52540">
    <property type="entry name" value="P-loop containing nucleoside triphosphate hydrolases"/>
    <property type="match status" value="1"/>
</dbReference>
<feature type="repeat" description="ANK" evidence="3">
    <location>
        <begin position="1207"/>
        <end position="1239"/>
    </location>
</feature>
<keyword evidence="6" id="KW-1185">Reference proteome</keyword>
<evidence type="ECO:0000256" key="2">
    <source>
        <dbReference type="ARBA" id="ARBA00023043"/>
    </source>
</evidence>
<feature type="repeat" description="ANK" evidence="3">
    <location>
        <begin position="524"/>
        <end position="556"/>
    </location>
</feature>
<protein>
    <recommendedName>
        <fullName evidence="4">Nephrocystin 3-like N-terminal domain-containing protein</fullName>
    </recommendedName>
</protein>
<dbReference type="PANTHER" id="PTHR24123:SF33">
    <property type="entry name" value="PROTEIN HOS4"/>
    <property type="match status" value="1"/>
</dbReference>
<dbReference type="Pfam" id="PF00023">
    <property type="entry name" value="Ank"/>
    <property type="match status" value="1"/>
</dbReference>
<feature type="repeat" description="ANK" evidence="3">
    <location>
        <begin position="699"/>
        <end position="731"/>
    </location>
</feature>
<name>A0A8H4W5D0_9HELO</name>
<dbReference type="InterPro" id="IPR051165">
    <property type="entry name" value="Multifunctional_ANK_Repeat"/>
</dbReference>
<dbReference type="SMART" id="SM00248">
    <property type="entry name" value="ANK"/>
    <property type="match status" value="29"/>
</dbReference>
<dbReference type="Gene3D" id="1.25.40.20">
    <property type="entry name" value="Ankyrin repeat-containing domain"/>
    <property type="match status" value="7"/>
</dbReference>
<keyword evidence="1" id="KW-0677">Repeat</keyword>
<feature type="repeat" description="ANK" evidence="3">
    <location>
        <begin position="557"/>
        <end position="589"/>
    </location>
</feature>
<dbReference type="InterPro" id="IPR056884">
    <property type="entry name" value="NPHP3-like_N"/>
</dbReference>
<dbReference type="Pfam" id="PF13637">
    <property type="entry name" value="Ank_4"/>
    <property type="match status" value="1"/>
</dbReference>
<dbReference type="PRINTS" id="PR01415">
    <property type="entry name" value="ANKYRIN"/>
</dbReference>
<feature type="repeat" description="ANK" evidence="3">
    <location>
        <begin position="1533"/>
        <end position="1568"/>
    </location>
</feature>
<dbReference type="PANTHER" id="PTHR24123">
    <property type="entry name" value="ANKYRIN REPEAT-CONTAINING"/>
    <property type="match status" value="1"/>
</dbReference>
<organism evidence="5 6">
    <name type="scientific">Cudoniella acicularis</name>
    <dbReference type="NCBI Taxonomy" id="354080"/>
    <lineage>
        <taxon>Eukaryota</taxon>
        <taxon>Fungi</taxon>
        <taxon>Dikarya</taxon>
        <taxon>Ascomycota</taxon>
        <taxon>Pezizomycotina</taxon>
        <taxon>Leotiomycetes</taxon>
        <taxon>Helotiales</taxon>
        <taxon>Tricladiaceae</taxon>
        <taxon>Cudoniella</taxon>
    </lineage>
</organism>
<evidence type="ECO:0000256" key="1">
    <source>
        <dbReference type="ARBA" id="ARBA00022737"/>
    </source>
</evidence>
<dbReference type="Proteomes" id="UP000566819">
    <property type="component" value="Unassembled WGS sequence"/>
</dbReference>
<dbReference type="EMBL" id="JAAMPI010000155">
    <property type="protein sequence ID" value="KAF4634858.1"/>
    <property type="molecule type" value="Genomic_DNA"/>
</dbReference>
<dbReference type="InterPro" id="IPR027417">
    <property type="entry name" value="P-loop_NTPase"/>
</dbReference>
<dbReference type="Pfam" id="PF12796">
    <property type="entry name" value="Ank_2"/>
    <property type="match status" value="4"/>
</dbReference>
<dbReference type="SUPFAM" id="SSF48403">
    <property type="entry name" value="Ankyrin repeat"/>
    <property type="match status" value="6"/>
</dbReference>
<feature type="repeat" description="ANK" evidence="3">
    <location>
        <begin position="590"/>
        <end position="616"/>
    </location>
</feature>
<dbReference type="InterPro" id="IPR036770">
    <property type="entry name" value="Ankyrin_rpt-contain_sf"/>
</dbReference>
<dbReference type="PROSITE" id="PS50088">
    <property type="entry name" value="ANK_REPEAT"/>
    <property type="match status" value="7"/>
</dbReference>
<keyword evidence="2 3" id="KW-0040">ANK repeat</keyword>
<reference evidence="5 6" key="1">
    <citation type="submission" date="2020-03" db="EMBL/GenBank/DDBJ databases">
        <title>Draft Genome Sequence of Cudoniella acicularis.</title>
        <authorList>
            <person name="Buettner E."/>
            <person name="Kellner H."/>
        </authorList>
    </citation>
    <scope>NUCLEOTIDE SEQUENCE [LARGE SCALE GENOMIC DNA]</scope>
    <source>
        <strain evidence="5 6">DSM 108380</strain>
    </source>
</reference>
<dbReference type="Pfam" id="PF24883">
    <property type="entry name" value="NPHP3_N"/>
    <property type="match status" value="1"/>
</dbReference>
<gene>
    <name evidence="5" type="ORF">G7Y89_g3236</name>
</gene>